<keyword evidence="6 9" id="KW-0012">Acyltransferase</keyword>
<sequence length="466" mass="50213">MPSWHSASIRKRPIRPPCDAEAYMNQLKEIRVPDLGGAQDVPVIELLVNVGDRIAVDQGIMTLESDKATMEVPSSTAGILREWKARLGDTLSEGNVIALIEVAHVVESPPGPVHETPPLHAPPAPSMVTAVAATTIVDGDSPCMDPLKSTTRREIQPSAMPYASPSVRQLARTLGVSLGVVSGTGRSGRIMRVDVETYVRGALSGVHGRVEATSSPKPQGGLNLLPWPRIDFSKFGDVEEQPLQRIRNIASAHLSRSWAFIPHVTQHDEADVTDLEDLRLQLNRDLVKDGTKLTLLAFLIKACGCLLKRFPRFNASLDERGDMLTLKKYCHIGFAAETPQGLVVPVVRDVAKKGIVEIAQEVAALAARARASQLAPNDMQGGCFSISSLGGIGGSAFTPMVNAPEVAILGVSRSSVQPVWDGVAFQPRRLLPLSLSYDHRVIDGAAAARFTTELARLLGDFRRALL</sequence>
<dbReference type="PANTHER" id="PTHR43178">
    <property type="entry name" value="DIHYDROLIPOAMIDE ACETYLTRANSFERASE COMPONENT OF PYRUVATE DEHYDROGENASE COMPLEX"/>
    <property type="match status" value="1"/>
</dbReference>
<dbReference type="EC" id="2.3.1.12" evidence="9"/>
<organism evidence="12 13">
    <name type="scientific">Dyella soli</name>
    <dbReference type="NCBI Taxonomy" id="522319"/>
    <lineage>
        <taxon>Bacteria</taxon>
        <taxon>Pseudomonadati</taxon>
        <taxon>Pseudomonadota</taxon>
        <taxon>Gammaproteobacteria</taxon>
        <taxon>Lysobacterales</taxon>
        <taxon>Rhodanobacteraceae</taxon>
        <taxon>Dyella</taxon>
    </lineage>
</organism>
<dbReference type="GO" id="GO:0005737">
    <property type="term" value="C:cytoplasm"/>
    <property type="evidence" value="ECO:0007669"/>
    <property type="project" value="TreeGrafter"/>
</dbReference>
<dbReference type="InterPro" id="IPR036625">
    <property type="entry name" value="E3-bd_dom_sf"/>
</dbReference>
<dbReference type="InterPro" id="IPR001078">
    <property type="entry name" value="2-oxoacid_DH_actylTfrase"/>
</dbReference>
<dbReference type="CDD" id="cd06849">
    <property type="entry name" value="lipoyl_domain"/>
    <property type="match status" value="1"/>
</dbReference>
<dbReference type="InterPro" id="IPR023213">
    <property type="entry name" value="CAT-like_dom_sf"/>
</dbReference>
<keyword evidence="13" id="KW-1185">Reference proteome</keyword>
<keyword evidence="5 9" id="KW-0450">Lipoyl</keyword>
<evidence type="ECO:0000256" key="4">
    <source>
        <dbReference type="ARBA" id="ARBA00022737"/>
    </source>
</evidence>
<dbReference type="SUPFAM" id="SSF52777">
    <property type="entry name" value="CoA-dependent acyltransferases"/>
    <property type="match status" value="1"/>
</dbReference>
<evidence type="ECO:0000256" key="9">
    <source>
        <dbReference type="RuleBase" id="RU361137"/>
    </source>
</evidence>
<dbReference type="AlphaFoldDB" id="A0A4V2NMM6"/>
<dbReference type="GO" id="GO:0006086">
    <property type="term" value="P:pyruvate decarboxylation to acetyl-CoA"/>
    <property type="evidence" value="ECO:0007669"/>
    <property type="project" value="UniProtKB-UniRule"/>
</dbReference>
<evidence type="ECO:0000256" key="3">
    <source>
        <dbReference type="ARBA" id="ARBA00022679"/>
    </source>
</evidence>
<comment type="caution">
    <text evidence="12">The sequence shown here is derived from an EMBL/GenBank/DDBJ whole genome shotgun (WGS) entry which is preliminary data.</text>
</comment>
<dbReference type="Gene3D" id="4.10.320.10">
    <property type="entry name" value="E3-binding domain"/>
    <property type="match status" value="1"/>
</dbReference>
<reference evidence="12 13" key="1">
    <citation type="submission" date="2019-02" db="EMBL/GenBank/DDBJ databases">
        <title>Dyella amyloliquefaciens sp. nov., isolated from forest soil.</title>
        <authorList>
            <person name="Gao Z.-H."/>
            <person name="Qiu L.-H."/>
        </authorList>
    </citation>
    <scope>NUCLEOTIDE SEQUENCE [LARGE SCALE GENOMIC DNA]</scope>
    <source>
        <strain evidence="12 13">KACC 12747</strain>
    </source>
</reference>
<keyword evidence="3 9" id="KW-0808">Transferase</keyword>
<dbReference type="FunFam" id="3.30.559.10:FF:000004">
    <property type="entry name" value="Acetyltransferase component of pyruvate dehydrogenase complex"/>
    <property type="match status" value="1"/>
</dbReference>
<comment type="cofactor">
    <cofactor evidence="9">
        <name>(R)-lipoate</name>
        <dbReference type="ChEBI" id="CHEBI:83088"/>
    </cofactor>
    <text evidence="9">Binds 1 lipoyl cofactor covalently.</text>
</comment>
<evidence type="ECO:0000259" key="10">
    <source>
        <dbReference type="PROSITE" id="PS50968"/>
    </source>
</evidence>
<dbReference type="SUPFAM" id="SSF51230">
    <property type="entry name" value="Single hybrid motif"/>
    <property type="match status" value="1"/>
</dbReference>
<dbReference type="InterPro" id="IPR006256">
    <property type="entry name" value="AcTrfase_Pyrv_DH_cplx"/>
</dbReference>
<feature type="domain" description="Peripheral subunit-binding (PSBD)" evidence="11">
    <location>
        <begin position="162"/>
        <end position="199"/>
    </location>
</feature>
<dbReference type="Pfam" id="PF02817">
    <property type="entry name" value="E3_binding"/>
    <property type="match status" value="1"/>
</dbReference>
<evidence type="ECO:0000313" key="12">
    <source>
        <dbReference type="EMBL" id="TCI13847.1"/>
    </source>
</evidence>
<comment type="subunit">
    <text evidence="2 9">Forms a 24-polypeptide structural core with octahedral symmetry.</text>
</comment>
<dbReference type="InterPro" id="IPR000089">
    <property type="entry name" value="Biotin_lipoyl"/>
</dbReference>
<evidence type="ECO:0000256" key="8">
    <source>
        <dbReference type="ARBA" id="ARBA00048370"/>
    </source>
</evidence>
<dbReference type="Gene3D" id="3.30.559.10">
    <property type="entry name" value="Chloramphenicol acetyltransferase-like domain"/>
    <property type="match status" value="1"/>
</dbReference>
<gene>
    <name evidence="12" type="primary">aceF</name>
    <name evidence="12" type="ORF">EZM97_06660</name>
</gene>
<dbReference type="Pfam" id="PF00364">
    <property type="entry name" value="Biotin_lipoyl"/>
    <property type="match status" value="1"/>
</dbReference>
<comment type="function">
    <text evidence="7">The pyruvate dehydrogenase complex catalyzes the overall conversion of pyruvate to acetyl-CoA and CO(2). It contains multiple copies of three enzymatic components: pyruvate dehydrogenase (E1), dihydrolipoamide acetyltransferase (E2) and lipoamide dehydrogenase (E3).</text>
</comment>
<evidence type="ECO:0000256" key="6">
    <source>
        <dbReference type="ARBA" id="ARBA00023315"/>
    </source>
</evidence>
<evidence type="ECO:0000256" key="1">
    <source>
        <dbReference type="ARBA" id="ARBA00007317"/>
    </source>
</evidence>
<dbReference type="InterPro" id="IPR011053">
    <property type="entry name" value="Single_hybrid_motif"/>
</dbReference>
<dbReference type="PROSITE" id="PS50968">
    <property type="entry name" value="BIOTINYL_LIPOYL"/>
    <property type="match status" value="1"/>
</dbReference>
<accession>A0A4V2NMM6</accession>
<dbReference type="InterPro" id="IPR003016">
    <property type="entry name" value="2-oxoA_DH_lipoyl-BS"/>
</dbReference>
<evidence type="ECO:0000259" key="11">
    <source>
        <dbReference type="PROSITE" id="PS51826"/>
    </source>
</evidence>
<evidence type="ECO:0000256" key="2">
    <source>
        <dbReference type="ARBA" id="ARBA00011484"/>
    </source>
</evidence>
<evidence type="ECO:0000256" key="5">
    <source>
        <dbReference type="ARBA" id="ARBA00022823"/>
    </source>
</evidence>
<dbReference type="EMBL" id="SJTG01000001">
    <property type="protein sequence ID" value="TCI13847.1"/>
    <property type="molecule type" value="Genomic_DNA"/>
</dbReference>
<dbReference type="GO" id="GO:0004742">
    <property type="term" value="F:dihydrolipoyllysine-residue acetyltransferase activity"/>
    <property type="evidence" value="ECO:0007669"/>
    <property type="project" value="UniProtKB-UniRule"/>
</dbReference>
<evidence type="ECO:0000313" key="13">
    <source>
        <dbReference type="Proteomes" id="UP000291822"/>
    </source>
</evidence>
<dbReference type="Pfam" id="PF00198">
    <property type="entry name" value="2-oxoacid_dh"/>
    <property type="match status" value="1"/>
</dbReference>
<dbReference type="Proteomes" id="UP000291822">
    <property type="component" value="Unassembled WGS sequence"/>
</dbReference>
<evidence type="ECO:0000256" key="7">
    <source>
        <dbReference type="ARBA" id="ARBA00025211"/>
    </source>
</evidence>
<dbReference type="NCBIfam" id="TIGR01348">
    <property type="entry name" value="PDHac_trf_long"/>
    <property type="match status" value="1"/>
</dbReference>
<name>A0A4V2NMM6_9GAMM</name>
<dbReference type="SUPFAM" id="SSF47005">
    <property type="entry name" value="Peripheral subunit-binding domain of 2-oxo acid dehydrogenase complex"/>
    <property type="match status" value="1"/>
</dbReference>
<dbReference type="Gene3D" id="2.40.50.100">
    <property type="match status" value="1"/>
</dbReference>
<dbReference type="PANTHER" id="PTHR43178:SF2">
    <property type="entry name" value="DIHYDROLIPOYLLYSINE-RESIDUE ACETYLTRANSFERASE COMPONENT OF PYRUVATE DEHYDROGENASE COMPLEX"/>
    <property type="match status" value="1"/>
</dbReference>
<proteinExistence type="inferred from homology"/>
<comment type="catalytic activity">
    <reaction evidence="8 9">
        <text>N(6)-[(R)-dihydrolipoyl]-L-lysyl-[protein] + acetyl-CoA = N(6)-[(R)-S(8)-acetyldihydrolipoyl]-L-lysyl-[protein] + CoA</text>
        <dbReference type="Rhea" id="RHEA:17017"/>
        <dbReference type="Rhea" id="RHEA-COMP:10475"/>
        <dbReference type="Rhea" id="RHEA-COMP:10478"/>
        <dbReference type="ChEBI" id="CHEBI:57287"/>
        <dbReference type="ChEBI" id="CHEBI:57288"/>
        <dbReference type="ChEBI" id="CHEBI:83100"/>
        <dbReference type="ChEBI" id="CHEBI:83111"/>
        <dbReference type="EC" id="2.3.1.12"/>
    </reaction>
</comment>
<dbReference type="PROSITE" id="PS51826">
    <property type="entry name" value="PSBD"/>
    <property type="match status" value="1"/>
</dbReference>
<dbReference type="GO" id="GO:0031405">
    <property type="term" value="F:lipoic acid binding"/>
    <property type="evidence" value="ECO:0007669"/>
    <property type="project" value="TreeGrafter"/>
</dbReference>
<keyword evidence="4" id="KW-0677">Repeat</keyword>
<dbReference type="InterPro" id="IPR050743">
    <property type="entry name" value="2-oxoacid_DH_E2_comp"/>
</dbReference>
<comment type="similarity">
    <text evidence="1 9">Belongs to the 2-oxoacid dehydrogenase family.</text>
</comment>
<dbReference type="InterPro" id="IPR004167">
    <property type="entry name" value="PSBD"/>
</dbReference>
<dbReference type="PROSITE" id="PS00189">
    <property type="entry name" value="LIPOYL"/>
    <property type="match status" value="1"/>
</dbReference>
<dbReference type="GO" id="GO:0045254">
    <property type="term" value="C:pyruvate dehydrogenase complex"/>
    <property type="evidence" value="ECO:0007669"/>
    <property type="project" value="UniProtKB-UniRule"/>
</dbReference>
<protein>
    <recommendedName>
        <fullName evidence="9">Acetyltransferase component of pyruvate dehydrogenase complex</fullName>
        <ecNumber evidence="9">2.3.1.12</ecNumber>
    </recommendedName>
</protein>
<feature type="domain" description="Lipoyl-binding" evidence="10">
    <location>
        <begin position="27"/>
        <end position="101"/>
    </location>
</feature>